<dbReference type="AlphaFoldDB" id="A0AAV4V8Z8"/>
<feature type="region of interest" description="Disordered" evidence="1">
    <location>
        <begin position="15"/>
        <end position="45"/>
    </location>
</feature>
<accession>A0AAV4V8Z8</accession>
<comment type="caution">
    <text evidence="2">The sequence shown here is derived from an EMBL/GenBank/DDBJ whole genome shotgun (WGS) entry which is preliminary data.</text>
</comment>
<keyword evidence="3" id="KW-1185">Reference proteome</keyword>
<protein>
    <submittedName>
        <fullName evidence="2">Uncharacterized protein</fullName>
    </submittedName>
</protein>
<name>A0AAV4V8Z8_CAEEX</name>
<evidence type="ECO:0000313" key="2">
    <source>
        <dbReference type="EMBL" id="GIY66374.1"/>
    </source>
</evidence>
<reference evidence="2 3" key="1">
    <citation type="submission" date="2021-06" db="EMBL/GenBank/DDBJ databases">
        <title>Caerostris extrusa draft genome.</title>
        <authorList>
            <person name="Kono N."/>
            <person name="Arakawa K."/>
        </authorList>
    </citation>
    <scope>NUCLEOTIDE SEQUENCE [LARGE SCALE GENOMIC DNA]</scope>
</reference>
<proteinExistence type="predicted"/>
<gene>
    <name evidence="2" type="ORF">CEXT_683271</name>
</gene>
<dbReference type="Proteomes" id="UP001054945">
    <property type="component" value="Unassembled WGS sequence"/>
</dbReference>
<sequence length="118" mass="13102">MYPEGIIVVDQRGVECGDEGAEDVPPDHGGDGGEPPQPGGRAAQEPLLLHSSPQHLLLLLLGLPPSARIAHRRVATSRNRGVRPLDMIDLQLFQSSERVDYWSFAWQDSNPEEYDIHR</sequence>
<dbReference type="EMBL" id="BPLR01014109">
    <property type="protein sequence ID" value="GIY66374.1"/>
    <property type="molecule type" value="Genomic_DNA"/>
</dbReference>
<organism evidence="2 3">
    <name type="scientific">Caerostris extrusa</name>
    <name type="common">Bark spider</name>
    <name type="synonym">Caerostris bankana</name>
    <dbReference type="NCBI Taxonomy" id="172846"/>
    <lineage>
        <taxon>Eukaryota</taxon>
        <taxon>Metazoa</taxon>
        <taxon>Ecdysozoa</taxon>
        <taxon>Arthropoda</taxon>
        <taxon>Chelicerata</taxon>
        <taxon>Arachnida</taxon>
        <taxon>Araneae</taxon>
        <taxon>Araneomorphae</taxon>
        <taxon>Entelegynae</taxon>
        <taxon>Araneoidea</taxon>
        <taxon>Araneidae</taxon>
        <taxon>Caerostris</taxon>
    </lineage>
</organism>
<evidence type="ECO:0000313" key="3">
    <source>
        <dbReference type="Proteomes" id="UP001054945"/>
    </source>
</evidence>
<evidence type="ECO:0000256" key="1">
    <source>
        <dbReference type="SAM" id="MobiDB-lite"/>
    </source>
</evidence>